<evidence type="ECO:0000313" key="1">
    <source>
        <dbReference type="EMBL" id="MBX72099.1"/>
    </source>
</evidence>
<name>A0A2P2QYM8_RHIMU</name>
<reference evidence="1" key="1">
    <citation type="submission" date="2018-02" db="EMBL/GenBank/DDBJ databases">
        <title>Rhizophora mucronata_Transcriptome.</title>
        <authorList>
            <person name="Meera S.P."/>
            <person name="Sreeshan A."/>
            <person name="Augustine A."/>
        </authorList>
    </citation>
    <scope>NUCLEOTIDE SEQUENCE</scope>
    <source>
        <tissue evidence="1">Leaf</tissue>
    </source>
</reference>
<proteinExistence type="predicted"/>
<organism evidence="1">
    <name type="scientific">Rhizophora mucronata</name>
    <name type="common">Asiatic mangrove</name>
    <dbReference type="NCBI Taxonomy" id="61149"/>
    <lineage>
        <taxon>Eukaryota</taxon>
        <taxon>Viridiplantae</taxon>
        <taxon>Streptophyta</taxon>
        <taxon>Embryophyta</taxon>
        <taxon>Tracheophyta</taxon>
        <taxon>Spermatophyta</taxon>
        <taxon>Magnoliopsida</taxon>
        <taxon>eudicotyledons</taxon>
        <taxon>Gunneridae</taxon>
        <taxon>Pentapetalae</taxon>
        <taxon>rosids</taxon>
        <taxon>fabids</taxon>
        <taxon>Malpighiales</taxon>
        <taxon>Rhizophoraceae</taxon>
        <taxon>Rhizophora</taxon>
    </lineage>
</organism>
<dbReference type="AlphaFoldDB" id="A0A2P2QYM8"/>
<protein>
    <submittedName>
        <fullName evidence="1">Uncharacterized protein</fullName>
    </submittedName>
</protein>
<sequence>MTTYLTGFLVQLQPWVEWVKGIHLINLCNGKKCLLFNQLIVIPPLPFICHPLTCI</sequence>
<dbReference type="EMBL" id="GGEC01091615">
    <property type="protein sequence ID" value="MBX72099.1"/>
    <property type="molecule type" value="Transcribed_RNA"/>
</dbReference>
<accession>A0A2P2QYM8</accession>